<sequence>MPWPPHRRHRSAPSRLRYQDLFALRTDIPALSVTPASTNHSIELIEPTTPFLPGPRNVSILSPTNEQAALFGAGIASNQYGNDLLGFSNEYHFNLGAAEATFTQQPPTRNEVHRWNGTNTWTGSLQASPGLPLQYPSQPQLWANAPGHSFQSSPTLDPSLSQGLEPGGSSHSGNIQSHSPETASSPQELRLTREDMSTLTSRHEDWQTHAPLYLLNTTEKEIRVMMTRGDRTKVSAIAKPTRNVRNIFISRRMAKQLGLKIHPIAKQKRRQYLTPNGRENPVGFVEFDIESEAYDIHPTHVSAMVLNDSYNSLTAICLGVKFLEKAFGTKLLKTDRLSEIPKGTVDTNSVASYTMAQAFNSRMISRSGPKNPLGKLKHAIVALFCGSDKTSQSATCIINMQTPKTWVGWPQRSSRGNLLAVRRLLPPTRTPSPSYLLARCPTQEATRIPGTLQPCRREYSRSRPQRQGLRHLVPLKKIAMALPNRTRRHSIPVRLGPRAVALLILLCLRPIMGTGHRLPTNRFIVLRNSHILKTRCPCRAVKMAHTTTVIYSQVLQYLTYV</sequence>
<keyword evidence="2" id="KW-1185">Reference proteome</keyword>
<comment type="caution">
    <text evidence="1">The sequence shown here is derived from an EMBL/GenBank/DDBJ whole genome shotgun (WGS) entry which is preliminary data.</text>
</comment>
<reference evidence="1 2" key="1">
    <citation type="journal article" date="2022" name="New Phytol.">
        <title>Ecological generalism drives hyperdiversity of secondary metabolite gene clusters in xylarialean endophytes.</title>
        <authorList>
            <person name="Franco M.E.E."/>
            <person name="Wisecaver J.H."/>
            <person name="Arnold A.E."/>
            <person name="Ju Y.M."/>
            <person name="Slot J.C."/>
            <person name="Ahrendt S."/>
            <person name="Moore L.P."/>
            <person name="Eastman K.E."/>
            <person name="Scott K."/>
            <person name="Konkel Z."/>
            <person name="Mondo S.J."/>
            <person name="Kuo A."/>
            <person name="Hayes R.D."/>
            <person name="Haridas S."/>
            <person name="Andreopoulos B."/>
            <person name="Riley R."/>
            <person name="LaButti K."/>
            <person name="Pangilinan J."/>
            <person name="Lipzen A."/>
            <person name="Amirebrahimi M."/>
            <person name="Yan J."/>
            <person name="Adam C."/>
            <person name="Keymanesh K."/>
            <person name="Ng V."/>
            <person name="Louie K."/>
            <person name="Northen T."/>
            <person name="Drula E."/>
            <person name="Henrissat B."/>
            <person name="Hsieh H.M."/>
            <person name="Youens-Clark K."/>
            <person name="Lutzoni F."/>
            <person name="Miadlikowska J."/>
            <person name="Eastwood D.C."/>
            <person name="Hamelin R.C."/>
            <person name="Grigoriev I.V."/>
            <person name="U'Ren J.M."/>
        </authorList>
    </citation>
    <scope>NUCLEOTIDE SEQUENCE [LARGE SCALE GENOMIC DNA]</scope>
    <source>
        <strain evidence="1 2">CBS 119005</strain>
    </source>
</reference>
<dbReference type="Proteomes" id="UP001497700">
    <property type="component" value="Unassembled WGS sequence"/>
</dbReference>
<dbReference type="EMBL" id="MU393491">
    <property type="protein sequence ID" value="KAI4864129.1"/>
    <property type="molecule type" value="Genomic_DNA"/>
</dbReference>
<organism evidence="1 2">
    <name type="scientific">Hypoxylon rubiginosum</name>
    <dbReference type="NCBI Taxonomy" id="110542"/>
    <lineage>
        <taxon>Eukaryota</taxon>
        <taxon>Fungi</taxon>
        <taxon>Dikarya</taxon>
        <taxon>Ascomycota</taxon>
        <taxon>Pezizomycotina</taxon>
        <taxon>Sordariomycetes</taxon>
        <taxon>Xylariomycetidae</taxon>
        <taxon>Xylariales</taxon>
        <taxon>Hypoxylaceae</taxon>
        <taxon>Hypoxylon</taxon>
    </lineage>
</organism>
<gene>
    <name evidence="1" type="ORF">F4820DRAFT_347654</name>
</gene>
<evidence type="ECO:0000313" key="1">
    <source>
        <dbReference type="EMBL" id="KAI4864129.1"/>
    </source>
</evidence>
<accession>A0ACB9YXG9</accession>
<evidence type="ECO:0000313" key="2">
    <source>
        <dbReference type="Proteomes" id="UP001497700"/>
    </source>
</evidence>
<name>A0ACB9YXG9_9PEZI</name>
<protein>
    <submittedName>
        <fullName evidence="1">Uncharacterized protein</fullName>
    </submittedName>
</protein>
<proteinExistence type="predicted"/>